<dbReference type="EMBL" id="MJBI02000001">
    <property type="protein sequence ID" value="RAI82917.1"/>
    <property type="molecule type" value="Genomic_DNA"/>
</dbReference>
<evidence type="ECO:0000313" key="3">
    <source>
        <dbReference type="Proteomes" id="UP000229523"/>
    </source>
</evidence>
<name>A0A2G5NT78_9STAP</name>
<evidence type="ECO:0000313" key="2">
    <source>
        <dbReference type="EMBL" id="RAI82917.1"/>
    </source>
</evidence>
<keyword evidence="3" id="KW-1185">Reference proteome</keyword>
<protein>
    <submittedName>
        <fullName evidence="2">NUDIX domain-containing protein</fullName>
    </submittedName>
</protein>
<dbReference type="CDD" id="cd04692">
    <property type="entry name" value="NUDIX_Hydrolase"/>
    <property type="match status" value="1"/>
</dbReference>
<comment type="caution">
    <text evidence="2">The sequence shown here is derived from an EMBL/GenBank/DDBJ whole genome shotgun (WGS) entry which is preliminary data.</text>
</comment>
<dbReference type="PROSITE" id="PS51462">
    <property type="entry name" value="NUDIX"/>
    <property type="match status" value="1"/>
</dbReference>
<dbReference type="InterPro" id="IPR015797">
    <property type="entry name" value="NUDIX_hydrolase-like_dom_sf"/>
</dbReference>
<dbReference type="Proteomes" id="UP000229523">
    <property type="component" value="Unassembled WGS sequence"/>
</dbReference>
<dbReference type="InterPro" id="IPR000086">
    <property type="entry name" value="NUDIX_hydrolase_dom"/>
</dbReference>
<sequence>MEKINIFNSNYTSKGVMAYEEAHRNEEWHETFQCIFTYKDFVILQKRSQELSDYTGMLDVSIGGHIRHDETMADCVREIKEELGIEISFDDLKMLCVIPESIDNEGTMDKEFINIFTCEISRELLDKIVIDNHEVEDLILMNVMDFKSLLQNKQKVLSGKTFKDDERFEITKQMFIPYSDKYFCIVSEVI</sequence>
<reference evidence="2 3" key="1">
    <citation type="journal article" date="2018" name="Front. Microbiol.">
        <title>Description and Comparative Genomics of Macrococcus caseolyticus subsp. hominis subsp. nov., Macrococcus goetzii sp. nov., Macrococcus epidermidis sp. nov., and Macrococcus bohemicus sp. nov., Novel Macrococci From Human Clinical Material With Virulence Potential and Suspected Uptake of Foreign DNA by Natural Transformation.</title>
        <authorList>
            <person name="Maslanova I."/>
            <person name="Wertheimer Z."/>
            <person name="Sedlacek I."/>
            <person name="Svec P."/>
            <person name="Indrakova A."/>
            <person name="Kovarovic V."/>
            <person name="Schumann P."/>
            <person name="Sproer C."/>
            <person name="Kralova S."/>
            <person name="Sedo O."/>
            <person name="Kristofova L."/>
            <person name="Vrbovska V."/>
            <person name="Fuzik T."/>
            <person name="Petras P."/>
            <person name="Zdrahal Z."/>
            <person name="Ruzickova V."/>
            <person name="Doskar J."/>
            <person name="Pantucek R."/>
        </authorList>
    </citation>
    <scope>NUCLEOTIDE SEQUENCE [LARGE SCALE GENOMIC DNA]</scope>
    <source>
        <strain evidence="2 3">CCM 4927</strain>
    </source>
</reference>
<dbReference type="RefSeq" id="WP_099577504.1">
    <property type="nucleotide sequence ID" value="NZ_MJBI02000001.1"/>
</dbReference>
<accession>A0A2G5NT78</accession>
<dbReference type="AlphaFoldDB" id="A0A2G5NT78"/>
<feature type="domain" description="Nudix hydrolase" evidence="1">
    <location>
        <begin position="27"/>
        <end position="163"/>
    </location>
</feature>
<evidence type="ECO:0000259" key="1">
    <source>
        <dbReference type="PROSITE" id="PS51462"/>
    </source>
</evidence>
<dbReference type="SUPFAM" id="SSF55811">
    <property type="entry name" value="Nudix"/>
    <property type="match status" value="1"/>
</dbReference>
<gene>
    <name evidence="2" type="ORF">BFS35_004315</name>
</gene>
<proteinExistence type="predicted"/>
<dbReference type="Pfam" id="PF00293">
    <property type="entry name" value="NUDIX"/>
    <property type="match status" value="1"/>
</dbReference>
<dbReference type="Gene3D" id="3.90.79.10">
    <property type="entry name" value="Nucleoside Triphosphate Pyrophosphohydrolase"/>
    <property type="match status" value="1"/>
</dbReference>
<organism evidence="2 3">
    <name type="scientific">Macrococcoides goetzii</name>
    <dbReference type="NCBI Taxonomy" id="1891097"/>
    <lineage>
        <taxon>Bacteria</taxon>
        <taxon>Bacillati</taxon>
        <taxon>Bacillota</taxon>
        <taxon>Bacilli</taxon>
        <taxon>Bacillales</taxon>
        <taxon>Staphylococcaceae</taxon>
        <taxon>Macrococcoides</taxon>
    </lineage>
</organism>